<evidence type="ECO:0000256" key="6">
    <source>
        <dbReference type="ARBA" id="ARBA00023284"/>
    </source>
</evidence>
<proteinExistence type="inferred from homology"/>
<dbReference type="PROSITE" id="PS51352">
    <property type="entry name" value="THIOREDOXIN_2"/>
    <property type="match status" value="1"/>
</dbReference>
<keyword evidence="5" id="KW-1015">Disulfide bond</keyword>
<reference evidence="9 10" key="1">
    <citation type="submission" date="2019-09" db="EMBL/GenBank/DDBJ databases">
        <title>Parvibaculum sedimenti sp. nov., isolated from sediment.</title>
        <authorList>
            <person name="Wang Y."/>
        </authorList>
    </citation>
    <scope>NUCLEOTIDE SEQUENCE [LARGE SCALE GENOMIC DNA]</scope>
    <source>
        <strain evidence="9 10">HXT-9</strain>
    </source>
</reference>
<dbReference type="NCBIfam" id="TIGR01068">
    <property type="entry name" value="thioredoxin"/>
    <property type="match status" value="1"/>
</dbReference>
<dbReference type="InterPro" id="IPR049299">
    <property type="entry name" value="Thio2_N"/>
</dbReference>
<dbReference type="NCBIfam" id="NF008229">
    <property type="entry name" value="PRK10996.1"/>
    <property type="match status" value="1"/>
</dbReference>
<sequence length="146" mass="16080">MPESIHIPCPRCGAINRLPETRREDHPTCGKCGAALFDGHPITITAGNFSRHANAQDLPLLVDCWAAWCGPCRAMAPVFEAAAAEFEPRIRLGKLDTEAEPELATKFQIRAIPTLILFRGGREIARHSGAMNAAMLRNWMQEHLPA</sequence>
<accession>A0A6N6VHA1</accession>
<dbReference type="EMBL" id="WESC01000009">
    <property type="protein sequence ID" value="KAB7739718.1"/>
    <property type="molecule type" value="Genomic_DNA"/>
</dbReference>
<dbReference type="Proteomes" id="UP000468901">
    <property type="component" value="Unassembled WGS sequence"/>
</dbReference>
<dbReference type="SUPFAM" id="SSF52833">
    <property type="entry name" value="Thioredoxin-like"/>
    <property type="match status" value="1"/>
</dbReference>
<evidence type="ECO:0000313" key="10">
    <source>
        <dbReference type="Proteomes" id="UP000468901"/>
    </source>
</evidence>
<dbReference type="GO" id="GO:0015035">
    <property type="term" value="F:protein-disulfide reductase activity"/>
    <property type="evidence" value="ECO:0007669"/>
    <property type="project" value="UniProtKB-UniRule"/>
</dbReference>
<dbReference type="Gene3D" id="3.40.30.10">
    <property type="entry name" value="Glutaredoxin"/>
    <property type="match status" value="1"/>
</dbReference>
<dbReference type="GO" id="GO:0005829">
    <property type="term" value="C:cytosol"/>
    <property type="evidence" value="ECO:0007669"/>
    <property type="project" value="TreeGrafter"/>
</dbReference>
<dbReference type="InterPro" id="IPR017937">
    <property type="entry name" value="Thioredoxin_CS"/>
</dbReference>
<keyword evidence="2" id="KW-0813">Transport</keyword>
<dbReference type="CDD" id="cd02947">
    <property type="entry name" value="TRX_family"/>
    <property type="match status" value="1"/>
</dbReference>
<dbReference type="PANTHER" id="PTHR45663:SF11">
    <property type="entry name" value="GEO12009P1"/>
    <property type="match status" value="1"/>
</dbReference>
<keyword evidence="10" id="KW-1185">Reference proteome</keyword>
<evidence type="ECO:0000256" key="1">
    <source>
        <dbReference type="ARBA" id="ARBA00008987"/>
    </source>
</evidence>
<keyword evidence="3" id="KW-0479">Metal-binding</keyword>
<dbReference type="AlphaFoldDB" id="A0A6N6VHA1"/>
<dbReference type="InterPro" id="IPR036249">
    <property type="entry name" value="Thioredoxin-like_sf"/>
</dbReference>
<evidence type="ECO:0000256" key="5">
    <source>
        <dbReference type="ARBA" id="ARBA00023157"/>
    </source>
</evidence>
<dbReference type="FunFam" id="3.40.30.10:FF:000001">
    <property type="entry name" value="Thioredoxin"/>
    <property type="match status" value="1"/>
</dbReference>
<dbReference type="PRINTS" id="PR00421">
    <property type="entry name" value="THIOREDOXIN"/>
</dbReference>
<name>A0A6N6VHA1_9HYPH</name>
<evidence type="ECO:0000256" key="2">
    <source>
        <dbReference type="ARBA" id="ARBA00022448"/>
    </source>
</evidence>
<dbReference type="RefSeq" id="WP_152216527.1">
    <property type="nucleotide sequence ID" value="NZ_JBAQYD010000154.1"/>
</dbReference>
<keyword evidence="6" id="KW-0676">Redox-active center</keyword>
<evidence type="ECO:0000313" key="9">
    <source>
        <dbReference type="EMBL" id="KAB7739718.1"/>
    </source>
</evidence>
<dbReference type="PROSITE" id="PS00194">
    <property type="entry name" value="THIOREDOXIN_1"/>
    <property type="match status" value="1"/>
</dbReference>
<dbReference type="GO" id="GO:0046872">
    <property type="term" value="F:metal ion binding"/>
    <property type="evidence" value="ECO:0007669"/>
    <property type="project" value="UniProtKB-KW"/>
</dbReference>
<evidence type="ECO:0000256" key="4">
    <source>
        <dbReference type="ARBA" id="ARBA00022982"/>
    </source>
</evidence>
<feature type="domain" description="Thioredoxin" evidence="8">
    <location>
        <begin position="22"/>
        <end position="145"/>
    </location>
</feature>
<dbReference type="InterPro" id="IPR005746">
    <property type="entry name" value="Thioredoxin"/>
</dbReference>
<dbReference type="InterPro" id="IPR013766">
    <property type="entry name" value="Thioredoxin_domain"/>
</dbReference>
<dbReference type="PANTHER" id="PTHR45663">
    <property type="entry name" value="GEO12009P1"/>
    <property type="match status" value="1"/>
</dbReference>
<keyword evidence="4" id="KW-0249">Electron transport</keyword>
<dbReference type="Gene3D" id="2.30.30.380">
    <property type="entry name" value="Zn-finger domain of Sec23/24"/>
    <property type="match status" value="1"/>
</dbReference>
<dbReference type="Pfam" id="PF00085">
    <property type="entry name" value="Thioredoxin"/>
    <property type="match status" value="1"/>
</dbReference>
<protein>
    <recommendedName>
        <fullName evidence="7">Thioredoxin</fullName>
    </recommendedName>
</protein>
<comment type="caution">
    <text evidence="9">The sequence shown here is derived from an EMBL/GenBank/DDBJ whole genome shotgun (WGS) entry which is preliminary data.</text>
</comment>
<comment type="similarity">
    <text evidence="1">Belongs to the thioredoxin family.</text>
</comment>
<evidence type="ECO:0000256" key="7">
    <source>
        <dbReference type="NCBIfam" id="TIGR01068"/>
    </source>
</evidence>
<dbReference type="Pfam" id="PF21352">
    <property type="entry name" value="Zn_ribbon_Thio2"/>
    <property type="match status" value="1"/>
</dbReference>
<evidence type="ECO:0000259" key="8">
    <source>
        <dbReference type="PROSITE" id="PS51352"/>
    </source>
</evidence>
<organism evidence="9 10">
    <name type="scientific">Parvibaculum sedimenti</name>
    <dbReference type="NCBI Taxonomy" id="2608632"/>
    <lineage>
        <taxon>Bacteria</taxon>
        <taxon>Pseudomonadati</taxon>
        <taxon>Pseudomonadota</taxon>
        <taxon>Alphaproteobacteria</taxon>
        <taxon>Hyphomicrobiales</taxon>
        <taxon>Parvibaculaceae</taxon>
        <taxon>Parvibaculum</taxon>
    </lineage>
</organism>
<evidence type="ECO:0000256" key="3">
    <source>
        <dbReference type="ARBA" id="ARBA00022723"/>
    </source>
</evidence>
<gene>
    <name evidence="9" type="primary">trxC</name>
    <name evidence="9" type="ORF">F2P47_11640</name>
</gene>
<dbReference type="GO" id="GO:0045454">
    <property type="term" value="P:cell redox homeostasis"/>
    <property type="evidence" value="ECO:0007669"/>
    <property type="project" value="TreeGrafter"/>
</dbReference>